<feature type="transmembrane region" description="Helical" evidence="1">
    <location>
        <begin position="74"/>
        <end position="93"/>
    </location>
</feature>
<reference evidence="2" key="1">
    <citation type="submission" date="2020-10" db="EMBL/GenBank/DDBJ databases">
        <authorList>
            <person name="Gilroy R."/>
        </authorList>
    </citation>
    <scope>NUCLEOTIDE SEQUENCE</scope>
    <source>
        <strain evidence="2">ChiHjej9B8-7071</strain>
    </source>
</reference>
<comment type="caution">
    <text evidence="2">The sequence shown here is derived from an EMBL/GenBank/DDBJ whole genome shotgun (WGS) entry which is preliminary data.</text>
</comment>
<organism evidence="2 3">
    <name type="scientific">Candidatus Avoscillospira stercoripullorum</name>
    <dbReference type="NCBI Taxonomy" id="2840709"/>
    <lineage>
        <taxon>Bacteria</taxon>
        <taxon>Bacillati</taxon>
        <taxon>Bacillota</taxon>
        <taxon>Clostridia</taxon>
        <taxon>Eubacteriales</taxon>
        <taxon>Oscillospiraceae</taxon>
        <taxon>Oscillospiraceae incertae sedis</taxon>
        <taxon>Candidatus Avoscillospira</taxon>
    </lineage>
</organism>
<reference evidence="2" key="2">
    <citation type="journal article" date="2021" name="PeerJ">
        <title>Extensive microbial diversity within the chicken gut microbiome revealed by metagenomics and culture.</title>
        <authorList>
            <person name="Gilroy R."/>
            <person name="Ravi A."/>
            <person name="Getino M."/>
            <person name="Pursley I."/>
            <person name="Horton D.L."/>
            <person name="Alikhan N.F."/>
            <person name="Baker D."/>
            <person name="Gharbi K."/>
            <person name="Hall N."/>
            <person name="Watson M."/>
            <person name="Adriaenssens E.M."/>
            <person name="Foster-Nyarko E."/>
            <person name="Jarju S."/>
            <person name="Secka A."/>
            <person name="Antonio M."/>
            <person name="Oren A."/>
            <person name="Chaudhuri R.R."/>
            <person name="La Ragione R."/>
            <person name="Hildebrand F."/>
            <person name="Pallen M.J."/>
        </authorList>
    </citation>
    <scope>NUCLEOTIDE SEQUENCE</scope>
    <source>
        <strain evidence="2">ChiHjej9B8-7071</strain>
    </source>
</reference>
<evidence type="ECO:0000313" key="3">
    <source>
        <dbReference type="Proteomes" id="UP000824258"/>
    </source>
</evidence>
<proteinExistence type="predicted"/>
<dbReference type="AlphaFoldDB" id="A0A9D1D6X6"/>
<sequence>MEERITRPVAQAATGIFAVAAYWLRQRQLQSGGSFFTYFTVAVVVLLAVYALFLSRRKKHTAILSRSPVQAAGLCSAALALTGGSAAMFLSPAREFDRGLAVLGILAAVSWIVQAACSYRGKKPHAAIYFLPVICWGVRLVRDFRVWSRDPVILDYCYSLLALIFALCAMLELGAFAFDRGRRRLTAFFTLGGIFFTAAAMAGAEPRDVAITGGALLYLLTQSWVLLRPTHRTL</sequence>
<feature type="transmembrane region" description="Helical" evidence="1">
    <location>
        <begin position="5"/>
        <end position="23"/>
    </location>
</feature>
<gene>
    <name evidence="2" type="ORF">IAA70_01245</name>
</gene>
<evidence type="ECO:0000256" key="1">
    <source>
        <dbReference type="SAM" id="Phobius"/>
    </source>
</evidence>
<keyword evidence="1" id="KW-1133">Transmembrane helix</keyword>
<feature type="transmembrane region" description="Helical" evidence="1">
    <location>
        <begin position="99"/>
        <end position="119"/>
    </location>
</feature>
<dbReference type="EMBL" id="DVGD01000037">
    <property type="protein sequence ID" value="HIR09008.1"/>
    <property type="molecule type" value="Genomic_DNA"/>
</dbReference>
<keyword evidence="1" id="KW-0812">Transmembrane</keyword>
<name>A0A9D1D6X6_9FIRM</name>
<feature type="transmembrane region" description="Helical" evidence="1">
    <location>
        <begin position="185"/>
        <end position="203"/>
    </location>
</feature>
<feature type="transmembrane region" description="Helical" evidence="1">
    <location>
        <begin position="153"/>
        <end position="178"/>
    </location>
</feature>
<feature type="transmembrane region" description="Helical" evidence="1">
    <location>
        <begin position="126"/>
        <end position="141"/>
    </location>
</feature>
<evidence type="ECO:0000313" key="2">
    <source>
        <dbReference type="EMBL" id="HIR09008.1"/>
    </source>
</evidence>
<protein>
    <submittedName>
        <fullName evidence="2">Uncharacterized protein</fullName>
    </submittedName>
</protein>
<feature type="transmembrane region" description="Helical" evidence="1">
    <location>
        <begin position="35"/>
        <end position="53"/>
    </location>
</feature>
<accession>A0A9D1D6X6</accession>
<keyword evidence="1" id="KW-0472">Membrane</keyword>
<feature type="transmembrane region" description="Helical" evidence="1">
    <location>
        <begin position="209"/>
        <end position="227"/>
    </location>
</feature>
<dbReference type="Proteomes" id="UP000824258">
    <property type="component" value="Unassembled WGS sequence"/>
</dbReference>